<reference evidence="6 7" key="1">
    <citation type="submission" date="2023-06" db="EMBL/GenBank/DDBJ databases">
        <authorList>
            <person name="Feng G."/>
            <person name="Li J."/>
            <person name="Zhu H."/>
        </authorList>
    </citation>
    <scope>NUCLEOTIDE SEQUENCE [LARGE SCALE GENOMIC DNA]</scope>
    <source>
        <strain evidence="6 7">RHCKG28</strain>
    </source>
</reference>
<evidence type="ECO:0000313" key="6">
    <source>
        <dbReference type="EMBL" id="MDM7893102.1"/>
    </source>
</evidence>
<dbReference type="CDD" id="cd00540">
    <property type="entry name" value="AAG"/>
    <property type="match status" value="1"/>
</dbReference>
<keyword evidence="6" id="KW-0326">Glycosidase</keyword>
<dbReference type="NCBIfam" id="NF002003">
    <property type="entry name" value="PRK00802.1-3"/>
    <property type="match status" value="1"/>
</dbReference>
<dbReference type="EMBL" id="JAUCMN010000014">
    <property type="protein sequence ID" value="MDM7893102.1"/>
    <property type="molecule type" value="Genomic_DNA"/>
</dbReference>
<gene>
    <name evidence="6" type="ORF">QUG93_15535</name>
</gene>
<keyword evidence="4 5" id="KW-0234">DNA repair</keyword>
<evidence type="ECO:0000256" key="3">
    <source>
        <dbReference type="ARBA" id="ARBA00022801"/>
    </source>
</evidence>
<evidence type="ECO:0000256" key="1">
    <source>
        <dbReference type="ARBA" id="ARBA00009232"/>
    </source>
</evidence>
<dbReference type="SUPFAM" id="SSF50486">
    <property type="entry name" value="FMT C-terminal domain-like"/>
    <property type="match status" value="1"/>
</dbReference>
<organism evidence="6 7">
    <name type="scientific">Curtobacterium caseinilyticum</name>
    <dbReference type="NCBI Taxonomy" id="3055137"/>
    <lineage>
        <taxon>Bacteria</taxon>
        <taxon>Bacillati</taxon>
        <taxon>Actinomycetota</taxon>
        <taxon>Actinomycetes</taxon>
        <taxon>Micrococcales</taxon>
        <taxon>Microbacteriaceae</taxon>
        <taxon>Curtobacterium</taxon>
    </lineage>
</organism>
<dbReference type="EC" id="3.2.2.-" evidence="5"/>
<dbReference type="PANTHER" id="PTHR10429:SF0">
    <property type="entry name" value="DNA-3-METHYLADENINE GLYCOSYLASE"/>
    <property type="match status" value="1"/>
</dbReference>
<keyword evidence="2 5" id="KW-0227">DNA damage</keyword>
<keyword evidence="3 5" id="KW-0378">Hydrolase</keyword>
<dbReference type="InterPro" id="IPR036995">
    <property type="entry name" value="MPG_sf"/>
</dbReference>
<evidence type="ECO:0000256" key="4">
    <source>
        <dbReference type="ARBA" id="ARBA00023204"/>
    </source>
</evidence>
<dbReference type="Proteomes" id="UP001236404">
    <property type="component" value="Unassembled WGS sequence"/>
</dbReference>
<accession>A0ABT7TVY5</accession>
<dbReference type="InterPro" id="IPR011034">
    <property type="entry name" value="Formyl_transferase-like_C_sf"/>
</dbReference>
<comment type="caution">
    <text evidence="6">The sequence shown here is derived from an EMBL/GenBank/DDBJ whole genome shotgun (WGS) entry which is preliminary data.</text>
</comment>
<evidence type="ECO:0000256" key="5">
    <source>
        <dbReference type="HAMAP-Rule" id="MF_00527"/>
    </source>
</evidence>
<dbReference type="HAMAP" id="MF_00527">
    <property type="entry name" value="3MGH"/>
    <property type="match status" value="1"/>
</dbReference>
<sequence>MTVPSPLAALLSEPAPVCAPALLGATITGRGVTLRITEVEAYWGPTDPGSHGHRGPTPRNRHLFGPPGTLYAYRSYGIHTCVNVVSAPAGTSSGSLLRGAEVVDGIELARERRGPSVPDAALARGPGNLGSALGAVLGEDDGTSLLDGSGPFTLRLAPGLEARLTSADPADVVGSLLQEAVPGPVGPSPVRRISRGPRTGVAGVAGGTTFPWRFWLTGEPTVSAYRRHQRAVD</sequence>
<dbReference type="NCBIfam" id="TIGR00567">
    <property type="entry name" value="3mg"/>
    <property type="match status" value="1"/>
</dbReference>
<dbReference type="Pfam" id="PF02245">
    <property type="entry name" value="Pur_DNA_glyco"/>
    <property type="match status" value="1"/>
</dbReference>
<dbReference type="PANTHER" id="PTHR10429">
    <property type="entry name" value="DNA-3-METHYLADENINE GLYCOSYLASE"/>
    <property type="match status" value="1"/>
</dbReference>
<dbReference type="GO" id="GO:0016798">
    <property type="term" value="F:hydrolase activity, acting on glycosyl bonds"/>
    <property type="evidence" value="ECO:0007669"/>
    <property type="project" value="UniProtKB-KW"/>
</dbReference>
<keyword evidence="7" id="KW-1185">Reference proteome</keyword>
<dbReference type="InterPro" id="IPR003180">
    <property type="entry name" value="MPG"/>
</dbReference>
<evidence type="ECO:0000256" key="2">
    <source>
        <dbReference type="ARBA" id="ARBA00022763"/>
    </source>
</evidence>
<name>A0ABT7TVY5_9MICO</name>
<protein>
    <recommendedName>
        <fullName evidence="5">Putative 3-methyladenine DNA glycosylase</fullName>
        <ecNumber evidence="5">3.2.2.-</ecNumber>
    </recommendedName>
</protein>
<proteinExistence type="inferred from homology"/>
<evidence type="ECO:0000313" key="7">
    <source>
        <dbReference type="Proteomes" id="UP001236404"/>
    </source>
</evidence>
<comment type="similarity">
    <text evidence="1 5">Belongs to the DNA glycosylase MPG family.</text>
</comment>
<dbReference type="RefSeq" id="WP_289475445.1">
    <property type="nucleotide sequence ID" value="NZ_JAUCMN010000014.1"/>
</dbReference>
<dbReference type="Gene3D" id="3.10.300.10">
    <property type="entry name" value="Methylpurine-DNA glycosylase (MPG)"/>
    <property type="match status" value="1"/>
</dbReference>